<accession>A0A3M7RF04</accession>
<name>A0A3M7RF04_BRAPC</name>
<proteinExistence type="predicted"/>
<keyword evidence="2" id="KW-1185">Reference proteome</keyword>
<dbReference type="EMBL" id="REGN01003533">
    <property type="protein sequence ID" value="RNA22126.1"/>
    <property type="molecule type" value="Genomic_DNA"/>
</dbReference>
<organism evidence="1 2">
    <name type="scientific">Brachionus plicatilis</name>
    <name type="common">Marine rotifer</name>
    <name type="synonym">Brachionus muelleri</name>
    <dbReference type="NCBI Taxonomy" id="10195"/>
    <lineage>
        <taxon>Eukaryota</taxon>
        <taxon>Metazoa</taxon>
        <taxon>Spiralia</taxon>
        <taxon>Gnathifera</taxon>
        <taxon>Rotifera</taxon>
        <taxon>Eurotatoria</taxon>
        <taxon>Monogononta</taxon>
        <taxon>Pseudotrocha</taxon>
        <taxon>Ploima</taxon>
        <taxon>Brachionidae</taxon>
        <taxon>Brachionus</taxon>
    </lineage>
</organism>
<comment type="caution">
    <text evidence="1">The sequence shown here is derived from an EMBL/GenBank/DDBJ whole genome shotgun (WGS) entry which is preliminary data.</text>
</comment>
<gene>
    <name evidence="1" type="ORF">BpHYR1_025714</name>
</gene>
<dbReference type="AlphaFoldDB" id="A0A3M7RF04"/>
<dbReference type="Proteomes" id="UP000276133">
    <property type="component" value="Unassembled WGS sequence"/>
</dbReference>
<reference evidence="1 2" key="1">
    <citation type="journal article" date="2018" name="Sci. Rep.">
        <title>Genomic signatures of local adaptation to the degree of environmental predictability in rotifers.</title>
        <authorList>
            <person name="Franch-Gras L."/>
            <person name="Hahn C."/>
            <person name="Garcia-Roger E.M."/>
            <person name="Carmona M.J."/>
            <person name="Serra M."/>
            <person name="Gomez A."/>
        </authorList>
    </citation>
    <scope>NUCLEOTIDE SEQUENCE [LARGE SCALE GENOMIC DNA]</scope>
    <source>
        <strain evidence="1">HYR1</strain>
    </source>
</reference>
<evidence type="ECO:0000313" key="1">
    <source>
        <dbReference type="EMBL" id="RNA22126.1"/>
    </source>
</evidence>
<protein>
    <submittedName>
        <fullName evidence="1">Uncharacterized protein</fullName>
    </submittedName>
</protein>
<sequence length="59" mass="6959">MCSKLSSIIDLIRFLYNLKMSDLASWCIFDSLSIKIIVKLFHSNFRTMLTKNYTTFECN</sequence>
<evidence type="ECO:0000313" key="2">
    <source>
        <dbReference type="Proteomes" id="UP000276133"/>
    </source>
</evidence>